<dbReference type="AlphaFoldDB" id="A0AAD9JI58"/>
<evidence type="ECO:0000313" key="1">
    <source>
        <dbReference type="EMBL" id="KAK2152610.1"/>
    </source>
</evidence>
<dbReference type="EMBL" id="JAODUP010000324">
    <property type="protein sequence ID" value="KAK2152610.1"/>
    <property type="molecule type" value="Genomic_DNA"/>
</dbReference>
<keyword evidence="2" id="KW-1185">Reference proteome</keyword>
<accession>A0AAD9JI58</accession>
<reference evidence="1" key="1">
    <citation type="journal article" date="2023" name="Mol. Biol. Evol.">
        <title>Third-Generation Sequencing Reveals the Adaptive Role of the Epigenome in Three Deep-Sea Polychaetes.</title>
        <authorList>
            <person name="Perez M."/>
            <person name="Aroh O."/>
            <person name="Sun Y."/>
            <person name="Lan Y."/>
            <person name="Juniper S.K."/>
            <person name="Young C.R."/>
            <person name="Angers B."/>
            <person name="Qian P.Y."/>
        </authorList>
    </citation>
    <scope>NUCLEOTIDE SEQUENCE</scope>
    <source>
        <strain evidence="1">P08H-3</strain>
    </source>
</reference>
<protein>
    <submittedName>
        <fullName evidence="1">Uncharacterized protein</fullName>
    </submittedName>
</protein>
<evidence type="ECO:0000313" key="2">
    <source>
        <dbReference type="Proteomes" id="UP001208570"/>
    </source>
</evidence>
<dbReference type="Proteomes" id="UP001208570">
    <property type="component" value="Unassembled WGS sequence"/>
</dbReference>
<proteinExistence type="predicted"/>
<comment type="caution">
    <text evidence="1">The sequence shown here is derived from an EMBL/GenBank/DDBJ whole genome shotgun (WGS) entry which is preliminary data.</text>
</comment>
<sequence length="163" mass="18154">MDTAEVIKQSEEFCSNVFKHTHYEEELQNEATDVFSNIEKCISTMASSPDGLKLIQKYSVLASTISTQATFNDMVKIIWRIVKTTMSGGADDKLLLFILGIGTIVHSVKKTRGDNVNQWVAKVELWLGDQLTIGGKGVTGDGEGSVSDRIRRFFSTPYLHDFD</sequence>
<organism evidence="1 2">
    <name type="scientific">Paralvinella palmiformis</name>
    <dbReference type="NCBI Taxonomy" id="53620"/>
    <lineage>
        <taxon>Eukaryota</taxon>
        <taxon>Metazoa</taxon>
        <taxon>Spiralia</taxon>
        <taxon>Lophotrochozoa</taxon>
        <taxon>Annelida</taxon>
        <taxon>Polychaeta</taxon>
        <taxon>Sedentaria</taxon>
        <taxon>Canalipalpata</taxon>
        <taxon>Terebellida</taxon>
        <taxon>Terebelliformia</taxon>
        <taxon>Alvinellidae</taxon>
        <taxon>Paralvinella</taxon>
    </lineage>
</organism>
<name>A0AAD9JI58_9ANNE</name>
<gene>
    <name evidence="1" type="ORF">LSH36_323g03029</name>
</gene>